<name>A0A699KUB0_TANCI</name>
<reference evidence="2" key="1">
    <citation type="journal article" date="2019" name="Sci. Rep.">
        <title>Draft genome of Tanacetum cinerariifolium, the natural source of mosquito coil.</title>
        <authorList>
            <person name="Yamashiro T."/>
            <person name="Shiraishi A."/>
            <person name="Satake H."/>
            <person name="Nakayama K."/>
        </authorList>
    </citation>
    <scope>NUCLEOTIDE SEQUENCE</scope>
</reference>
<gene>
    <name evidence="2" type="ORF">Tci_683805</name>
</gene>
<protein>
    <submittedName>
        <fullName evidence="2">Uncharacterized protein</fullName>
    </submittedName>
</protein>
<proteinExistence type="predicted"/>
<dbReference type="AlphaFoldDB" id="A0A699KUB0"/>
<feature type="compositionally biased region" description="Basic and acidic residues" evidence="1">
    <location>
        <begin position="145"/>
        <end position="155"/>
    </location>
</feature>
<sequence>STNMSFENSVEVSIPDREPAGHVADATVLPKFDMHLFTSTLNEGNIEWVKKAYSIPKDLHHRVAPKGMTMTELPSDAIGLYLHHFKQCGLRVPFSTFFLGVIHLPALGNLMKPMLRARLKDVPPKTRLMEFAEKPCPKVLTEKEKKRLKAAEKAAAKAAQGGDAPTKDKKVMRFDHNET</sequence>
<evidence type="ECO:0000256" key="1">
    <source>
        <dbReference type="SAM" id="MobiDB-lite"/>
    </source>
</evidence>
<feature type="region of interest" description="Disordered" evidence="1">
    <location>
        <begin position="145"/>
        <end position="179"/>
    </location>
</feature>
<dbReference type="EMBL" id="BKCJ010555947">
    <property type="protein sequence ID" value="GFB11834.1"/>
    <property type="molecule type" value="Genomic_DNA"/>
</dbReference>
<organism evidence="2">
    <name type="scientific">Tanacetum cinerariifolium</name>
    <name type="common">Dalmatian daisy</name>
    <name type="synonym">Chrysanthemum cinerariifolium</name>
    <dbReference type="NCBI Taxonomy" id="118510"/>
    <lineage>
        <taxon>Eukaryota</taxon>
        <taxon>Viridiplantae</taxon>
        <taxon>Streptophyta</taxon>
        <taxon>Embryophyta</taxon>
        <taxon>Tracheophyta</taxon>
        <taxon>Spermatophyta</taxon>
        <taxon>Magnoliopsida</taxon>
        <taxon>eudicotyledons</taxon>
        <taxon>Gunneridae</taxon>
        <taxon>Pentapetalae</taxon>
        <taxon>asterids</taxon>
        <taxon>campanulids</taxon>
        <taxon>Asterales</taxon>
        <taxon>Asteraceae</taxon>
        <taxon>Asteroideae</taxon>
        <taxon>Anthemideae</taxon>
        <taxon>Anthemidinae</taxon>
        <taxon>Tanacetum</taxon>
    </lineage>
</organism>
<feature type="compositionally biased region" description="Basic and acidic residues" evidence="1">
    <location>
        <begin position="165"/>
        <end position="179"/>
    </location>
</feature>
<evidence type="ECO:0000313" key="2">
    <source>
        <dbReference type="EMBL" id="GFB11834.1"/>
    </source>
</evidence>
<feature type="non-terminal residue" evidence="2">
    <location>
        <position position="1"/>
    </location>
</feature>
<comment type="caution">
    <text evidence="2">The sequence shown here is derived from an EMBL/GenBank/DDBJ whole genome shotgun (WGS) entry which is preliminary data.</text>
</comment>
<accession>A0A699KUB0</accession>